<dbReference type="EMBL" id="CP060723">
    <property type="protein sequence ID" value="QNN43972.1"/>
    <property type="molecule type" value="Genomic_DNA"/>
</dbReference>
<reference evidence="1 2" key="1">
    <citation type="submission" date="2020-08" db="EMBL/GenBank/DDBJ databases">
        <title>Genome sequence of Pedobacter roseus KACC 11594T.</title>
        <authorList>
            <person name="Hyun D.-W."/>
            <person name="Bae J.-W."/>
        </authorList>
    </citation>
    <scope>NUCLEOTIDE SEQUENCE [LARGE SCALE GENOMIC DNA]</scope>
    <source>
        <strain evidence="1 2">KACC 11594</strain>
    </source>
</reference>
<dbReference type="Proteomes" id="UP000515806">
    <property type="component" value="Chromosome"/>
</dbReference>
<evidence type="ECO:0000313" key="1">
    <source>
        <dbReference type="EMBL" id="QNN43972.1"/>
    </source>
</evidence>
<accession>A0A7G9QKU7</accession>
<evidence type="ECO:0000313" key="2">
    <source>
        <dbReference type="Proteomes" id="UP000515806"/>
    </source>
</evidence>
<sequence length="402" mass="47051">MNDLNTFLSDAFQYRLKEKASDQSSNRFENTLENYYQLFFESFDNLVSAHKVKYFDHLPYHSKDTLYDWIDGAYKGLQTKKDEFQEFFSDLIKSYQLFIDGKHYKATIHIFDVLEKYDIADVISPGELGIFYKGRAKPEGNAKIGEDYFYHIPFDKRFLIGNQRFSFSGQPILYIGSSILDVLYELRHSVDNFNEIAIASFAYDQMIENTINKNTQLPFQKLKIYDVSNHIHNLINGVLNNLIRSGGGIPKFNDPLYSPNLKDIIRDFKKFILTQICTFKRTHGQTFIEEYIPAQILTEALRINGYHGVKFPSTQFDGKDIQTTSILYPSNIQANLALFTSYSCKENYDLDTMKYFFIKPLDFEISDKKSVDEYNTEYLELQNEIMKKGHPALQNLRWGFRQ</sequence>
<gene>
    <name evidence="1" type="ORF">H9L23_07795</name>
</gene>
<protein>
    <submittedName>
        <fullName evidence="1">Uncharacterized protein</fullName>
    </submittedName>
</protein>
<keyword evidence="2" id="KW-1185">Reference proteome</keyword>
<organism evidence="1 2">
    <name type="scientific">Pedobacter roseus</name>
    <dbReference type="NCBI Taxonomy" id="336820"/>
    <lineage>
        <taxon>Bacteria</taxon>
        <taxon>Pseudomonadati</taxon>
        <taxon>Bacteroidota</taxon>
        <taxon>Sphingobacteriia</taxon>
        <taxon>Sphingobacteriales</taxon>
        <taxon>Sphingobacteriaceae</taxon>
        <taxon>Pedobacter</taxon>
    </lineage>
</organism>
<dbReference type="AlphaFoldDB" id="A0A7G9QKU7"/>
<dbReference type="KEGG" id="proe:H9L23_07795"/>
<name>A0A7G9QKU7_9SPHI</name>
<dbReference type="RefSeq" id="WP_187594427.1">
    <property type="nucleotide sequence ID" value="NZ_CP060723.1"/>
</dbReference>
<proteinExistence type="predicted"/>